<accession>A0AAD6WGQ6</accession>
<evidence type="ECO:0000313" key="2">
    <source>
        <dbReference type="Proteomes" id="UP001164929"/>
    </source>
</evidence>
<protein>
    <submittedName>
        <fullName evidence="1">Uncharacterized protein</fullName>
    </submittedName>
</protein>
<sequence>MIFLWNILCRSLRLSAASSLL</sequence>
<proteinExistence type="predicted"/>
<dbReference type="Proteomes" id="UP001164929">
    <property type="component" value="Chromosome 1"/>
</dbReference>
<reference evidence="1 2" key="1">
    <citation type="journal article" date="2023" name="Mol. Ecol. Resour.">
        <title>Chromosome-level genome assembly of a triploid poplar Populus alba 'Berolinensis'.</title>
        <authorList>
            <person name="Chen S."/>
            <person name="Yu Y."/>
            <person name="Wang X."/>
            <person name="Wang S."/>
            <person name="Zhang T."/>
            <person name="Zhou Y."/>
            <person name="He R."/>
            <person name="Meng N."/>
            <person name="Wang Y."/>
            <person name="Liu W."/>
            <person name="Liu Z."/>
            <person name="Liu J."/>
            <person name="Guo Q."/>
            <person name="Huang H."/>
            <person name="Sederoff R.R."/>
            <person name="Wang G."/>
            <person name="Qu G."/>
            <person name="Chen S."/>
        </authorList>
    </citation>
    <scope>NUCLEOTIDE SEQUENCE [LARGE SCALE GENOMIC DNA]</scope>
    <source>
        <strain evidence="1">SC-2020</strain>
    </source>
</reference>
<gene>
    <name evidence="1" type="ORF">NC653_002352</name>
</gene>
<dbReference type="EMBL" id="JAQIZT010000001">
    <property type="protein sequence ID" value="KAJ7012263.1"/>
    <property type="molecule type" value="Genomic_DNA"/>
</dbReference>
<comment type="caution">
    <text evidence="1">The sequence shown here is derived from an EMBL/GenBank/DDBJ whole genome shotgun (WGS) entry which is preliminary data.</text>
</comment>
<name>A0AAD6WGQ6_9ROSI</name>
<keyword evidence="2" id="KW-1185">Reference proteome</keyword>
<organism evidence="1 2">
    <name type="scientific">Populus alba x Populus x berolinensis</name>
    <dbReference type="NCBI Taxonomy" id="444605"/>
    <lineage>
        <taxon>Eukaryota</taxon>
        <taxon>Viridiplantae</taxon>
        <taxon>Streptophyta</taxon>
        <taxon>Embryophyta</taxon>
        <taxon>Tracheophyta</taxon>
        <taxon>Spermatophyta</taxon>
        <taxon>Magnoliopsida</taxon>
        <taxon>eudicotyledons</taxon>
        <taxon>Gunneridae</taxon>
        <taxon>Pentapetalae</taxon>
        <taxon>rosids</taxon>
        <taxon>fabids</taxon>
        <taxon>Malpighiales</taxon>
        <taxon>Salicaceae</taxon>
        <taxon>Saliceae</taxon>
        <taxon>Populus</taxon>
    </lineage>
</organism>
<evidence type="ECO:0000313" key="1">
    <source>
        <dbReference type="EMBL" id="KAJ7012263.1"/>
    </source>
</evidence>
<dbReference type="AlphaFoldDB" id="A0AAD6WGQ6"/>